<dbReference type="Proteomes" id="UP000286934">
    <property type="component" value="Unassembled WGS sequence"/>
</dbReference>
<gene>
    <name evidence="2" type="ORF">CWE13_10835</name>
</gene>
<keyword evidence="1" id="KW-1133">Transmembrane helix</keyword>
<dbReference type="Gene3D" id="1.20.1640.10">
    <property type="entry name" value="Multidrug efflux transporter AcrB transmembrane domain"/>
    <property type="match status" value="2"/>
</dbReference>
<dbReference type="Pfam" id="PF00873">
    <property type="entry name" value="ACR_tran"/>
    <property type="match status" value="1"/>
</dbReference>
<comment type="caution">
    <text evidence="2">The sequence shown here is derived from an EMBL/GenBank/DDBJ whole genome shotgun (WGS) entry which is preliminary data.</text>
</comment>
<feature type="transmembrane region" description="Helical" evidence="1">
    <location>
        <begin position="971"/>
        <end position="993"/>
    </location>
</feature>
<feature type="transmembrane region" description="Helical" evidence="1">
    <location>
        <begin position="398"/>
        <end position="419"/>
    </location>
</feature>
<sequence>MEPKVSDIKAEQSANNGVVRWFLNSAFPPILIGLALLLGAFALLLTPREEDPQIVVPMADVRVSAPGLSARQIATQVTEPLERLVSQIDGVEYVYSQSNRDYANVTVRFYVGEDREDSLVKLYNKIYSSQDQIPAVVKTWAVKPVEIDDVPIIVAALYSTDPEQHDAFALRRIAEQATQKLKAVDNTNQVSVVGGQARTIQIALDSVGLAAHSTTIADVARAIQVSNTQVSAGELHQQGRVIQVESGAFFASAAELANTVVNVVNERAVYLRDVAEITDGPEQAKNYTAFYPGPEFTGMTNSAVVESGTMYGEKYPAVYISVAKQRGANAVWVAGDVLAQLEELEATWLPEGVAVSVIRNYGETADEKVSELVSSLVVAVLVVVVFVGLFLSWRAAIVVAIAIPIAYGATLGMDLLFGYTINRVTLFALILALGLIVDDPIAAIDNIERHIRAEGKASKRAVVAAMVEIRSALLMSTLAIIIVFTPMFFITGMMGPYMGPMAFNVPISVIFSTITAFLITPWLAWKIMGKAKQKGAYDPSSSLIYRGYRKTLEPLLDSRKRSKVFLWSVAGLFILAALLPVLRLVPLKLLPHDNKNELQLVVDMREGEPLESTAMALERFAEYLQTVPEVSAIATFTGVASPMDFNGMVRHYSNRNQPWHGEVRIVLADKSRRSMQSNEMVNRLRDPLEAIASDVGAQLKIVQMPPGPPVLATIVAELYGADETPYSEIENAAQVLADRIRQEDFVSEVDTSVPDEHKVWRFVIDREKAALSGISANDIHESIQAASGGWTIDFLQQENEINPLPIEIRLPERLRDNPDHLLSLYVRGQRGFAQQSSASGLTAAPAPLVPLAELGEFVELPANRPILHKNLRPVVYVYAEPVGRVPADVVADVMVDQNSESNEKVPHWQRHYFNNGSGLGWQVPSDIDVVWSGEGEWKITLDVFRDLGIAYGVALLGVYIVMVLQTRLKAVAGIMMLSIPLTVIGIMPGFWFLNMFSADIAGYPNPALFTATAMIGMIALAGIVVRNALILIDFIQQRLQSDCTLKEALFDAGAARTRPILLTAGTTMLANIVITLDPIFNGLAWAVIFGITASTLFTLLVIPVVYYMMYNGTEGHGTGHKPQQEHEA</sequence>
<protein>
    <submittedName>
        <fullName evidence="2">AcrB/AcrD/AcrF family protein</fullName>
    </submittedName>
</protein>
<feature type="transmembrane region" description="Helical" evidence="1">
    <location>
        <begin position="564"/>
        <end position="585"/>
    </location>
</feature>
<dbReference type="InterPro" id="IPR001036">
    <property type="entry name" value="Acrflvin-R"/>
</dbReference>
<dbReference type="AlphaFoldDB" id="A0A432WQH3"/>
<dbReference type="InterPro" id="IPR027463">
    <property type="entry name" value="AcrB_DN_DC_subdom"/>
</dbReference>
<dbReference type="GO" id="GO:0005886">
    <property type="term" value="C:plasma membrane"/>
    <property type="evidence" value="ECO:0007669"/>
    <property type="project" value="TreeGrafter"/>
</dbReference>
<dbReference type="PANTHER" id="PTHR32063:SF16">
    <property type="entry name" value="CATION EFFLUX SYSTEM (ACRB_ACRD_ACRF FAMILY)"/>
    <property type="match status" value="1"/>
</dbReference>
<dbReference type="SUPFAM" id="SSF82714">
    <property type="entry name" value="Multidrug efflux transporter AcrB TolC docking domain, DN and DC subdomains"/>
    <property type="match status" value="2"/>
</dbReference>
<dbReference type="SUPFAM" id="SSF82693">
    <property type="entry name" value="Multidrug efflux transporter AcrB pore domain, PN1, PN2, PC1 and PC2 subdomains"/>
    <property type="match status" value="3"/>
</dbReference>
<dbReference type="Gene3D" id="3.30.70.1440">
    <property type="entry name" value="Multidrug efflux transporter AcrB pore domain"/>
    <property type="match status" value="1"/>
</dbReference>
<evidence type="ECO:0000313" key="2">
    <source>
        <dbReference type="EMBL" id="RUO36025.1"/>
    </source>
</evidence>
<feature type="transmembrane region" description="Helical" evidence="1">
    <location>
        <begin position="501"/>
        <end position="525"/>
    </location>
</feature>
<dbReference type="OrthoDB" id="9758297at2"/>
<feature type="transmembrane region" description="Helical" evidence="1">
    <location>
        <begin position="372"/>
        <end position="391"/>
    </location>
</feature>
<feature type="transmembrane region" description="Helical" evidence="1">
    <location>
        <begin position="1056"/>
        <end position="1076"/>
    </location>
</feature>
<keyword evidence="1" id="KW-0472">Membrane</keyword>
<feature type="transmembrane region" description="Helical" evidence="1">
    <location>
        <begin position="425"/>
        <end position="444"/>
    </location>
</feature>
<organism evidence="2 3">
    <name type="scientific">Aliidiomarina shirensis</name>
    <dbReference type="NCBI Taxonomy" id="1048642"/>
    <lineage>
        <taxon>Bacteria</taxon>
        <taxon>Pseudomonadati</taxon>
        <taxon>Pseudomonadota</taxon>
        <taxon>Gammaproteobacteria</taxon>
        <taxon>Alteromonadales</taxon>
        <taxon>Idiomarinaceae</taxon>
        <taxon>Aliidiomarina</taxon>
    </lineage>
</organism>
<proteinExistence type="predicted"/>
<reference evidence="3" key="1">
    <citation type="journal article" date="2018" name="Front. Microbiol.">
        <title>Genome-Based Analysis Reveals the Taxonomy and Diversity of the Family Idiomarinaceae.</title>
        <authorList>
            <person name="Liu Y."/>
            <person name="Lai Q."/>
            <person name="Shao Z."/>
        </authorList>
    </citation>
    <scope>NUCLEOTIDE SEQUENCE [LARGE SCALE GENOMIC DNA]</scope>
    <source>
        <strain evidence="3">AIS</strain>
    </source>
</reference>
<feature type="transmembrane region" description="Helical" evidence="1">
    <location>
        <begin position="465"/>
        <end position="489"/>
    </location>
</feature>
<keyword evidence="3" id="KW-1185">Reference proteome</keyword>
<dbReference type="EMBL" id="PIPP01000005">
    <property type="protein sequence ID" value="RUO36025.1"/>
    <property type="molecule type" value="Genomic_DNA"/>
</dbReference>
<dbReference type="SUPFAM" id="SSF82866">
    <property type="entry name" value="Multidrug efflux transporter AcrB transmembrane domain"/>
    <property type="match status" value="2"/>
</dbReference>
<dbReference type="GO" id="GO:0042910">
    <property type="term" value="F:xenobiotic transmembrane transporter activity"/>
    <property type="evidence" value="ECO:0007669"/>
    <property type="project" value="TreeGrafter"/>
</dbReference>
<evidence type="ECO:0000256" key="1">
    <source>
        <dbReference type="SAM" id="Phobius"/>
    </source>
</evidence>
<feature type="transmembrane region" description="Helical" evidence="1">
    <location>
        <begin position="947"/>
        <end position="964"/>
    </location>
</feature>
<accession>A0A432WQH3</accession>
<feature type="transmembrane region" description="Helical" evidence="1">
    <location>
        <begin position="1082"/>
        <end position="1107"/>
    </location>
</feature>
<feature type="transmembrane region" description="Helical" evidence="1">
    <location>
        <begin position="21"/>
        <end position="45"/>
    </location>
</feature>
<dbReference type="Gene3D" id="3.30.2090.10">
    <property type="entry name" value="Multidrug efflux transporter AcrB TolC docking domain, DN and DC subdomains"/>
    <property type="match status" value="2"/>
</dbReference>
<dbReference type="PRINTS" id="PR00702">
    <property type="entry name" value="ACRIFLAVINRP"/>
</dbReference>
<dbReference type="PANTHER" id="PTHR32063">
    <property type="match status" value="1"/>
</dbReference>
<dbReference type="Gene3D" id="3.30.70.1430">
    <property type="entry name" value="Multidrug efflux transporter AcrB pore domain"/>
    <property type="match status" value="2"/>
</dbReference>
<feature type="transmembrane region" description="Helical" evidence="1">
    <location>
        <begin position="1013"/>
        <end position="1035"/>
    </location>
</feature>
<dbReference type="Gene3D" id="3.30.70.1320">
    <property type="entry name" value="Multidrug efflux transporter AcrB pore domain like"/>
    <property type="match status" value="1"/>
</dbReference>
<keyword evidence="1" id="KW-0812">Transmembrane</keyword>
<evidence type="ECO:0000313" key="3">
    <source>
        <dbReference type="Proteomes" id="UP000286934"/>
    </source>
</evidence>
<name>A0A432WQH3_9GAMM</name>